<evidence type="ECO:0000256" key="8">
    <source>
        <dbReference type="ARBA" id="ARBA00023277"/>
    </source>
</evidence>
<keyword evidence="5 11" id="KW-0378">Hydrolase</keyword>
<reference evidence="13 14" key="1">
    <citation type="submission" date="2023-10" db="EMBL/GenBank/DDBJ databases">
        <title>Draft Genome Sequence of Candida saopaulonensis from a very Premature Infant with Sepsis.</title>
        <authorList>
            <person name="Ning Y."/>
            <person name="Dai R."/>
            <person name="Xiao M."/>
            <person name="Xu Y."/>
            <person name="Yan Q."/>
            <person name="Zhang L."/>
        </authorList>
    </citation>
    <scope>NUCLEOTIDE SEQUENCE [LARGE SCALE GENOMIC DNA]</scope>
    <source>
        <strain evidence="13 14">19XY460</strain>
    </source>
</reference>
<dbReference type="GO" id="GO:0008422">
    <property type="term" value="F:beta-glucosidase activity"/>
    <property type="evidence" value="ECO:0007669"/>
    <property type="project" value="UniProtKB-EC"/>
</dbReference>
<evidence type="ECO:0000256" key="3">
    <source>
        <dbReference type="ARBA" id="ARBA00005336"/>
    </source>
</evidence>
<dbReference type="SUPFAM" id="SSF51445">
    <property type="entry name" value="(Trans)glycosidases"/>
    <property type="match status" value="1"/>
</dbReference>
<dbReference type="SMART" id="SM01217">
    <property type="entry name" value="Fn3_like"/>
    <property type="match status" value="1"/>
</dbReference>
<proteinExistence type="inferred from homology"/>
<dbReference type="Pfam" id="PF01915">
    <property type="entry name" value="Glyco_hydro_3_C"/>
    <property type="match status" value="1"/>
</dbReference>
<dbReference type="Gene3D" id="3.40.50.1700">
    <property type="entry name" value="Glycoside hydrolase family 3 C-terminal domain"/>
    <property type="match status" value="1"/>
</dbReference>
<evidence type="ECO:0000256" key="6">
    <source>
        <dbReference type="ARBA" id="ARBA00023001"/>
    </source>
</evidence>
<keyword evidence="9 11" id="KW-0326">Glycosidase</keyword>
<comment type="pathway">
    <text evidence="2 11">Glycan metabolism; cellulose degradation.</text>
</comment>
<dbReference type="FunFam" id="3.40.50.1700:FF:000003">
    <property type="entry name" value="Probable beta-glucosidase"/>
    <property type="match status" value="1"/>
</dbReference>
<evidence type="ECO:0000313" key="13">
    <source>
        <dbReference type="EMBL" id="WPK23147.1"/>
    </source>
</evidence>
<dbReference type="AlphaFoldDB" id="A0AAX4H3M9"/>
<dbReference type="RefSeq" id="XP_062875534.1">
    <property type="nucleotide sequence ID" value="XM_063019464.1"/>
</dbReference>
<dbReference type="PRINTS" id="PR00133">
    <property type="entry name" value="GLHYDRLASE3"/>
</dbReference>
<evidence type="ECO:0000256" key="5">
    <source>
        <dbReference type="ARBA" id="ARBA00022801"/>
    </source>
</evidence>
<dbReference type="InterPro" id="IPR013783">
    <property type="entry name" value="Ig-like_fold"/>
</dbReference>
<evidence type="ECO:0000256" key="7">
    <source>
        <dbReference type="ARBA" id="ARBA00023180"/>
    </source>
</evidence>
<keyword evidence="10 11" id="KW-0624">Polysaccharide degradation</keyword>
<dbReference type="Proteomes" id="UP001338582">
    <property type="component" value="Chromosome 1"/>
</dbReference>
<keyword evidence="8 11" id="KW-0119">Carbohydrate metabolism</keyword>
<sequence length="822" mass="91358">MSIQEKVNLTTGTGWGSGPCVGNTGSVPRLGIPSLCLQDGPNGIRYADFVSHYPSGLATGSTFNRDLMFLKGKALGREFKYKNIHIALAPTIGPIGLKAQGGRNWESFGADPYLQGVAGAQQIKGLQEEGIVAVARHLVGNEQEHFRQVNEWNVNGWDKLQKSISSNIGDRTMHEIFLWPFADAIHAGVGGIICSFNQVNNTQACENSYLINYLLKEELGFQGFVVSDWGAQHSGVESALAGLDMSMPGEIFDEWLSGRSYWGPSLTRAVYNDTVPQERLNDMAARVLAPFFASKTVNLPLENDLPNFSSWTSHTFGQQFPYQHFGPITQQNWHIDAQTEMSDTVSLSIAREAIVLLKNNGHHLPIDKNNGLRRLFVAGLAQSSDKRGFNCKDQKCTSGVMTSGWGSAAVNNPFVVTPFEAIKERAAKRGIIVDTNTDDWDVFHAEEQADYADMSIVMVGSYSGEGYIEVDGNYGDRKNVSLWNNGNELIKHVANRCRRTVVVISTVGPVDLEEWIDHENVVAVLLTAPLGQYVGQAIAEVLFGEINPSGRLPFTIAKKSQHYVPLVEDLTQGFIPQDIFDRGIYLDYRFFDKHTIRPRYPFGFGLSYTEFLVFNLKIREISPPTEFLPRPKDYIPLNSAVQDDICDPEDALFPYGQFQASPGVIYPYLFDEKVQLLEDDETYPYPKGYNKQHKRTPPVSGGGLGGNPALWEEIYEVTAAVANDGALPGAYVSQLYLEFPNKIVQSPPKVLRGFEKVYLEPKQSAIVKFKLLHRDLSIWDTQTQQWIIQTGTYKVYVASSSRKIELVGEIEIGTSALEPAKI</sequence>
<evidence type="ECO:0000256" key="2">
    <source>
        <dbReference type="ARBA" id="ARBA00004987"/>
    </source>
</evidence>
<dbReference type="InterPro" id="IPR002772">
    <property type="entry name" value="Glyco_hydro_3_C"/>
</dbReference>
<feature type="domain" description="Fibronectin type III-like" evidence="12">
    <location>
        <begin position="731"/>
        <end position="801"/>
    </location>
</feature>
<dbReference type="InterPro" id="IPR050288">
    <property type="entry name" value="Cellulose_deg_GH3"/>
</dbReference>
<dbReference type="InterPro" id="IPR001764">
    <property type="entry name" value="Glyco_hydro_3_N"/>
</dbReference>
<accession>A0AAX4H3M9</accession>
<dbReference type="Pfam" id="PF00933">
    <property type="entry name" value="Glyco_hydro_3"/>
    <property type="match status" value="1"/>
</dbReference>
<name>A0AAX4H3M9_9ASCO</name>
<keyword evidence="7" id="KW-0325">Glycoprotein</keyword>
<dbReference type="EMBL" id="CP138894">
    <property type="protein sequence ID" value="WPK23147.1"/>
    <property type="molecule type" value="Genomic_DNA"/>
</dbReference>
<dbReference type="Gene3D" id="2.60.40.10">
    <property type="entry name" value="Immunoglobulins"/>
    <property type="match status" value="1"/>
</dbReference>
<keyword evidence="14" id="KW-1185">Reference proteome</keyword>
<evidence type="ECO:0000256" key="1">
    <source>
        <dbReference type="ARBA" id="ARBA00000448"/>
    </source>
</evidence>
<comment type="catalytic activity">
    <reaction evidence="1 11">
        <text>Hydrolysis of terminal, non-reducing beta-D-glucosyl residues with release of beta-D-glucose.</text>
        <dbReference type="EC" id="3.2.1.21"/>
    </reaction>
</comment>
<dbReference type="InterPro" id="IPR026891">
    <property type="entry name" value="Fn3-like"/>
</dbReference>
<comment type="similarity">
    <text evidence="3 11">Belongs to the glycosyl hydrolase 3 family.</text>
</comment>
<dbReference type="PANTHER" id="PTHR42715">
    <property type="entry name" value="BETA-GLUCOSIDASE"/>
    <property type="match status" value="1"/>
</dbReference>
<dbReference type="InterPro" id="IPR036962">
    <property type="entry name" value="Glyco_hydro_3_N_sf"/>
</dbReference>
<dbReference type="InterPro" id="IPR017853">
    <property type="entry name" value="GH"/>
</dbReference>
<keyword evidence="6" id="KW-0136">Cellulose degradation</keyword>
<evidence type="ECO:0000256" key="11">
    <source>
        <dbReference type="RuleBase" id="RU361161"/>
    </source>
</evidence>
<evidence type="ECO:0000259" key="12">
    <source>
        <dbReference type="SMART" id="SM01217"/>
    </source>
</evidence>
<dbReference type="PANTHER" id="PTHR42715:SF2">
    <property type="entry name" value="BETA-GLUCOSIDASE F-RELATED"/>
    <property type="match status" value="1"/>
</dbReference>
<gene>
    <name evidence="13" type="ORF">PUMCH_000372</name>
</gene>
<evidence type="ECO:0000256" key="10">
    <source>
        <dbReference type="ARBA" id="ARBA00023326"/>
    </source>
</evidence>
<dbReference type="GO" id="GO:0030245">
    <property type="term" value="P:cellulose catabolic process"/>
    <property type="evidence" value="ECO:0007669"/>
    <property type="project" value="UniProtKB-KW"/>
</dbReference>
<dbReference type="Gene3D" id="3.20.20.300">
    <property type="entry name" value="Glycoside hydrolase, family 3, N-terminal domain"/>
    <property type="match status" value="1"/>
</dbReference>
<evidence type="ECO:0000256" key="9">
    <source>
        <dbReference type="ARBA" id="ARBA00023295"/>
    </source>
</evidence>
<dbReference type="PROSITE" id="PS00775">
    <property type="entry name" value="GLYCOSYL_HYDROL_F3"/>
    <property type="match status" value="1"/>
</dbReference>
<dbReference type="EC" id="3.2.1.21" evidence="4 11"/>
<dbReference type="Pfam" id="PF14310">
    <property type="entry name" value="Fn3-like"/>
    <property type="match status" value="1"/>
</dbReference>
<dbReference type="KEGG" id="asau:88171441"/>
<dbReference type="FunFam" id="3.20.20.300:FF:000002">
    <property type="entry name" value="Probable beta-glucosidase"/>
    <property type="match status" value="1"/>
</dbReference>
<dbReference type="SUPFAM" id="SSF52279">
    <property type="entry name" value="Beta-D-glucan exohydrolase, C-terminal domain"/>
    <property type="match status" value="1"/>
</dbReference>
<protein>
    <recommendedName>
        <fullName evidence="4 11">beta-glucosidase</fullName>
        <ecNumber evidence="4 11">3.2.1.21</ecNumber>
    </recommendedName>
</protein>
<dbReference type="GeneID" id="88171441"/>
<dbReference type="InterPro" id="IPR036881">
    <property type="entry name" value="Glyco_hydro_3_C_sf"/>
</dbReference>
<evidence type="ECO:0000313" key="14">
    <source>
        <dbReference type="Proteomes" id="UP001338582"/>
    </source>
</evidence>
<organism evidence="13 14">
    <name type="scientific">Australozyma saopauloensis</name>
    <dbReference type="NCBI Taxonomy" id="291208"/>
    <lineage>
        <taxon>Eukaryota</taxon>
        <taxon>Fungi</taxon>
        <taxon>Dikarya</taxon>
        <taxon>Ascomycota</taxon>
        <taxon>Saccharomycotina</taxon>
        <taxon>Pichiomycetes</taxon>
        <taxon>Metschnikowiaceae</taxon>
        <taxon>Australozyma</taxon>
    </lineage>
</organism>
<dbReference type="InterPro" id="IPR019800">
    <property type="entry name" value="Glyco_hydro_3_AS"/>
</dbReference>
<evidence type="ECO:0000256" key="4">
    <source>
        <dbReference type="ARBA" id="ARBA00012744"/>
    </source>
</evidence>